<evidence type="ECO:0000259" key="8">
    <source>
        <dbReference type="Pfam" id="PF02706"/>
    </source>
</evidence>
<evidence type="ECO:0000256" key="6">
    <source>
        <dbReference type="SAM" id="Coils"/>
    </source>
</evidence>
<keyword evidence="6" id="KW-0175">Coiled coil</keyword>
<feature type="domain" description="Polysaccharide chain length determinant N-terminal" evidence="8">
    <location>
        <begin position="12"/>
        <end position="106"/>
    </location>
</feature>
<keyword evidence="2" id="KW-1003">Cell membrane</keyword>
<evidence type="ECO:0000256" key="5">
    <source>
        <dbReference type="ARBA" id="ARBA00023136"/>
    </source>
</evidence>
<dbReference type="PANTHER" id="PTHR32309">
    <property type="entry name" value="TYROSINE-PROTEIN KINASE"/>
    <property type="match status" value="1"/>
</dbReference>
<evidence type="ECO:0000256" key="2">
    <source>
        <dbReference type="ARBA" id="ARBA00022475"/>
    </source>
</evidence>
<dbReference type="AlphaFoldDB" id="A0A1C3UJ86"/>
<evidence type="ECO:0000256" key="4">
    <source>
        <dbReference type="ARBA" id="ARBA00022989"/>
    </source>
</evidence>
<evidence type="ECO:0000256" key="7">
    <source>
        <dbReference type="SAM" id="Phobius"/>
    </source>
</evidence>
<feature type="transmembrane region" description="Helical" evidence="7">
    <location>
        <begin position="27"/>
        <end position="47"/>
    </location>
</feature>
<dbReference type="SUPFAM" id="SSF52540">
    <property type="entry name" value="P-loop containing nucleoside triphosphate hydrolases"/>
    <property type="match status" value="1"/>
</dbReference>
<dbReference type="GO" id="GO:0005886">
    <property type="term" value="C:plasma membrane"/>
    <property type="evidence" value="ECO:0007669"/>
    <property type="project" value="UniProtKB-SubCell"/>
</dbReference>
<keyword evidence="5 7" id="KW-0472">Membrane</keyword>
<dbReference type="STRING" id="52131.GA0061100_102372"/>
<dbReference type="InterPro" id="IPR050445">
    <property type="entry name" value="Bact_polysacc_biosynth/exp"/>
</dbReference>
<feature type="coiled-coil region" evidence="6">
    <location>
        <begin position="293"/>
        <end position="401"/>
    </location>
</feature>
<dbReference type="EMBL" id="FMAC01000002">
    <property type="protein sequence ID" value="SCB15437.1"/>
    <property type="molecule type" value="Genomic_DNA"/>
</dbReference>
<organism evidence="9 10">
    <name type="scientific">Rhizobium hainanense</name>
    <dbReference type="NCBI Taxonomy" id="52131"/>
    <lineage>
        <taxon>Bacteria</taxon>
        <taxon>Pseudomonadati</taxon>
        <taxon>Pseudomonadota</taxon>
        <taxon>Alphaproteobacteria</taxon>
        <taxon>Hyphomicrobiales</taxon>
        <taxon>Rhizobiaceae</taxon>
        <taxon>Rhizobium/Agrobacterium group</taxon>
        <taxon>Rhizobium</taxon>
    </lineage>
</organism>
<comment type="subcellular location">
    <subcellularLocation>
        <location evidence="1">Cell membrane</location>
        <topology evidence="1">Multi-pass membrane protein</topology>
    </subcellularLocation>
</comment>
<reference evidence="10" key="1">
    <citation type="submission" date="2016-08" db="EMBL/GenBank/DDBJ databases">
        <authorList>
            <person name="Varghese N."/>
            <person name="Submissions Spin"/>
        </authorList>
    </citation>
    <scope>NUCLEOTIDE SEQUENCE [LARGE SCALE GENOMIC DNA]</scope>
    <source>
        <strain evidence="10">CCBAU 57015</strain>
    </source>
</reference>
<dbReference type="InterPro" id="IPR027417">
    <property type="entry name" value="P-loop_NTPase"/>
</dbReference>
<dbReference type="Pfam" id="PF02706">
    <property type="entry name" value="Wzz"/>
    <property type="match status" value="1"/>
</dbReference>
<protein>
    <submittedName>
        <fullName evidence="9">Exopolysaccharide transport protein family</fullName>
    </submittedName>
</protein>
<feature type="coiled-coil region" evidence="6">
    <location>
        <begin position="210"/>
        <end position="267"/>
    </location>
</feature>
<feature type="transmembrane region" description="Helical" evidence="7">
    <location>
        <begin position="435"/>
        <end position="457"/>
    </location>
</feature>
<accession>A0A1C3UJ86</accession>
<evidence type="ECO:0000313" key="10">
    <source>
        <dbReference type="Proteomes" id="UP000186228"/>
    </source>
</evidence>
<evidence type="ECO:0000256" key="1">
    <source>
        <dbReference type="ARBA" id="ARBA00004651"/>
    </source>
</evidence>
<dbReference type="RefSeq" id="WP_075852247.1">
    <property type="nucleotide sequence ID" value="NZ_FMAC01000002.1"/>
</dbReference>
<name>A0A1C3UJ86_9HYPH</name>
<dbReference type="OrthoDB" id="7786248at2"/>
<keyword evidence="3 7" id="KW-0812">Transmembrane</keyword>
<sequence>MSGVNSTQQDVDIDLAQLFRAVWQRRVRVIAITLAGACAAFAIAKVMSPEYRSEARILIEQRAPAFATTTSGNDAGAGPLLDELNIASQVQILQSADLVKQVITNLKLYDRPEFAAGSNGSALSDILIKMHLKRAAADKAPEERMLDAFNSRLQVYQINSSRVIGISFTSRNPDLAASVPNAMAQVYLSMQSGAKLDSNSEATRWLEPEIAKLRDKVSEAEKKVADYRSANGLLQTSQNNNFATQQLADISTQLAQVRGDKANAEARAQAVRSALSSGRSTDTLADVAGSQTIQRLKATQSNLESQISDLSTTLMDGHPRLKSLRAQLSDIRQQIDRETQRILASIENEAKVAQLREQQLLAQSNTLKADSARAGEDEVGLNALEREAAAERQLLETYLARYREAASRVDKNSSPADARIVSTAVEPVDPSFPKVGPIVVVATLATFILTAIVIMLAELFSGRALRPVGPARKEDAAVQETAKRSQPADEPVPVRAVARASSVEVPASMLSVPAEEIPVQVTDAAIAPDTANTSGTVIAPVHESGQTAHAAEEEEDFSIQSVADYLIESGSRLAIAISPTGDSGSTATVMLARTIADAGSRVVLVDMTGTGCPSRLMAEHDELPGVTDLLCGEAAFGDTIHPDRLSDAHLVPQGMSDLARAMRGADRLSLILDALGSAYDIVLVECGAAEVSGVARLTRSKETEIILSMPEPDESQFISAMTEFQKAGYEHIILMSGWREEHDPDTRRDAA</sequence>
<gene>
    <name evidence="9" type="ORF">GA0061100_102372</name>
</gene>
<evidence type="ECO:0000256" key="3">
    <source>
        <dbReference type="ARBA" id="ARBA00022692"/>
    </source>
</evidence>
<proteinExistence type="predicted"/>
<dbReference type="Proteomes" id="UP000186228">
    <property type="component" value="Unassembled WGS sequence"/>
</dbReference>
<dbReference type="PANTHER" id="PTHR32309:SF13">
    <property type="entry name" value="FERRIC ENTEROBACTIN TRANSPORT PROTEIN FEPE"/>
    <property type="match status" value="1"/>
</dbReference>
<keyword evidence="4 7" id="KW-1133">Transmembrane helix</keyword>
<dbReference type="InterPro" id="IPR003856">
    <property type="entry name" value="LPS_length_determ_N"/>
</dbReference>
<dbReference type="Gene3D" id="3.40.50.300">
    <property type="entry name" value="P-loop containing nucleotide triphosphate hydrolases"/>
    <property type="match status" value="1"/>
</dbReference>
<dbReference type="GO" id="GO:0004713">
    <property type="term" value="F:protein tyrosine kinase activity"/>
    <property type="evidence" value="ECO:0007669"/>
    <property type="project" value="TreeGrafter"/>
</dbReference>
<keyword evidence="10" id="KW-1185">Reference proteome</keyword>
<evidence type="ECO:0000313" key="9">
    <source>
        <dbReference type="EMBL" id="SCB15437.1"/>
    </source>
</evidence>